<dbReference type="GeneID" id="20194487"/>
<dbReference type="FunFam" id="1.10.418.10:FF:000001">
    <property type="entry name" value="Actinin alpha 1"/>
    <property type="match status" value="1"/>
</dbReference>
<dbReference type="FunFam" id="2.30.29.30:FF:000024">
    <property type="entry name" value="Spectrin beta chain"/>
    <property type="match status" value="1"/>
</dbReference>
<dbReference type="EMBL" id="AMQM01005578">
    <property type="status" value="NOT_ANNOTATED_CDS"/>
    <property type="molecule type" value="Genomic_DNA"/>
</dbReference>
<evidence type="ECO:0000313" key="14">
    <source>
        <dbReference type="EnsemblMetazoa" id="HelroP101195"/>
    </source>
</evidence>
<dbReference type="PRINTS" id="PR00683">
    <property type="entry name" value="SPECTRINPH"/>
</dbReference>
<keyword evidence="6 8" id="KW-0009">Actin-binding</keyword>
<keyword evidence="3 8" id="KW-0117">Actin capping</keyword>
<evidence type="ECO:0000259" key="11">
    <source>
        <dbReference type="PROSITE" id="PS50003"/>
    </source>
</evidence>
<dbReference type="Pfam" id="PF00435">
    <property type="entry name" value="Spectrin"/>
    <property type="match status" value="17"/>
</dbReference>
<dbReference type="Pfam" id="PF00307">
    <property type="entry name" value="CH"/>
    <property type="match status" value="2"/>
</dbReference>
<dbReference type="InterPro" id="IPR036872">
    <property type="entry name" value="CH_dom_sf"/>
</dbReference>
<dbReference type="FunFam" id="1.10.418.10:FF:000004">
    <property type="entry name" value="Spectrin beta chain"/>
    <property type="match status" value="1"/>
</dbReference>
<dbReference type="FunFam" id="1.20.58.60:FF:000019">
    <property type="entry name" value="Spectrin beta chain"/>
    <property type="match status" value="1"/>
</dbReference>
<feature type="domain" description="PH" evidence="11">
    <location>
        <begin position="2145"/>
        <end position="2257"/>
    </location>
</feature>
<evidence type="ECO:0000256" key="2">
    <source>
        <dbReference type="ARBA" id="ARBA00006826"/>
    </source>
</evidence>
<dbReference type="GO" id="GO:0030036">
    <property type="term" value="P:actin cytoskeleton organization"/>
    <property type="evidence" value="ECO:0000318"/>
    <property type="project" value="GO_Central"/>
</dbReference>
<dbReference type="HOGENOM" id="CLU_000146_1_2_1"/>
<dbReference type="OrthoDB" id="5865767at2759"/>
<gene>
    <name evidence="14" type="primary">20194487</name>
    <name evidence="13" type="ORF">HELRODRAFT_101195</name>
</gene>
<evidence type="ECO:0000313" key="13">
    <source>
        <dbReference type="EMBL" id="ESN99908.1"/>
    </source>
</evidence>
<dbReference type="FunFam" id="1.20.58.60:FF:000033">
    <property type="entry name" value="Spectrin beta chain"/>
    <property type="match status" value="1"/>
</dbReference>
<dbReference type="GO" id="GO:0042995">
    <property type="term" value="C:cell projection"/>
    <property type="evidence" value="ECO:0000318"/>
    <property type="project" value="GO_Central"/>
</dbReference>
<reference evidence="13 15" key="2">
    <citation type="journal article" date="2013" name="Nature">
        <title>Insights into bilaterian evolution from three spiralian genomes.</title>
        <authorList>
            <person name="Simakov O."/>
            <person name="Marletaz F."/>
            <person name="Cho S.J."/>
            <person name="Edsinger-Gonzales E."/>
            <person name="Havlak P."/>
            <person name="Hellsten U."/>
            <person name="Kuo D.H."/>
            <person name="Larsson T."/>
            <person name="Lv J."/>
            <person name="Arendt D."/>
            <person name="Savage R."/>
            <person name="Osoegawa K."/>
            <person name="de Jong P."/>
            <person name="Grimwood J."/>
            <person name="Chapman J.A."/>
            <person name="Shapiro H."/>
            <person name="Aerts A."/>
            <person name="Otillar R.P."/>
            <person name="Terry A.Y."/>
            <person name="Boore J.L."/>
            <person name="Grigoriev I.V."/>
            <person name="Lindberg D.R."/>
            <person name="Seaver E.C."/>
            <person name="Weisblat D.A."/>
            <person name="Putnam N.H."/>
            <person name="Rokhsar D.S."/>
        </authorList>
    </citation>
    <scope>NUCLEOTIDE SEQUENCE</scope>
</reference>
<dbReference type="SMART" id="SM00233">
    <property type="entry name" value="PH"/>
    <property type="match status" value="1"/>
</dbReference>
<dbReference type="GO" id="GO:0030864">
    <property type="term" value="C:cortical actin cytoskeleton"/>
    <property type="evidence" value="ECO:0000318"/>
    <property type="project" value="GO_Central"/>
</dbReference>
<evidence type="ECO:0000256" key="3">
    <source>
        <dbReference type="ARBA" id="ARBA00022467"/>
    </source>
</evidence>
<dbReference type="InterPro" id="IPR001715">
    <property type="entry name" value="CH_dom"/>
</dbReference>
<dbReference type="GO" id="GO:0008091">
    <property type="term" value="C:spectrin"/>
    <property type="evidence" value="ECO:0007669"/>
    <property type="project" value="InterPro"/>
</dbReference>
<dbReference type="CDD" id="cd21248">
    <property type="entry name" value="CH_SPTB_like_rpt2"/>
    <property type="match status" value="1"/>
</dbReference>
<feature type="coiled-coil region" evidence="9">
    <location>
        <begin position="436"/>
        <end position="470"/>
    </location>
</feature>
<feature type="compositionally biased region" description="Basic residues" evidence="10">
    <location>
        <begin position="2290"/>
        <end position="2300"/>
    </location>
</feature>
<reference evidence="15" key="1">
    <citation type="submission" date="2012-12" db="EMBL/GenBank/DDBJ databases">
        <authorList>
            <person name="Hellsten U."/>
            <person name="Grimwood J."/>
            <person name="Chapman J.A."/>
            <person name="Shapiro H."/>
            <person name="Aerts A."/>
            <person name="Otillar R.P."/>
            <person name="Terry A.Y."/>
            <person name="Boore J.L."/>
            <person name="Simakov O."/>
            <person name="Marletaz F."/>
            <person name="Cho S.-J."/>
            <person name="Edsinger-Gonzales E."/>
            <person name="Havlak P."/>
            <person name="Kuo D.-H."/>
            <person name="Larsson T."/>
            <person name="Lv J."/>
            <person name="Arendt D."/>
            <person name="Savage R."/>
            <person name="Osoegawa K."/>
            <person name="de Jong P."/>
            <person name="Lindberg D.R."/>
            <person name="Seaver E.C."/>
            <person name="Weisblat D.A."/>
            <person name="Putnam N.H."/>
            <person name="Grigoriev I.V."/>
            <person name="Rokhsar D.S."/>
        </authorList>
    </citation>
    <scope>NUCLEOTIDE SEQUENCE</scope>
</reference>
<feature type="coiled-coil region" evidence="9">
    <location>
        <begin position="761"/>
        <end position="795"/>
    </location>
</feature>
<dbReference type="Pfam" id="PF15410">
    <property type="entry name" value="PH_9"/>
    <property type="match status" value="1"/>
</dbReference>
<organism evidence="14 15">
    <name type="scientific">Helobdella robusta</name>
    <name type="common">Californian leech</name>
    <dbReference type="NCBI Taxonomy" id="6412"/>
    <lineage>
        <taxon>Eukaryota</taxon>
        <taxon>Metazoa</taxon>
        <taxon>Spiralia</taxon>
        <taxon>Lophotrochozoa</taxon>
        <taxon>Annelida</taxon>
        <taxon>Clitellata</taxon>
        <taxon>Hirudinea</taxon>
        <taxon>Rhynchobdellida</taxon>
        <taxon>Glossiphoniidae</taxon>
        <taxon>Helobdella</taxon>
    </lineage>
</organism>
<evidence type="ECO:0000256" key="10">
    <source>
        <dbReference type="SAM" id="MobiDB-lite"/>
    </source>
</evidence>
<dbReference type="RefSeq" id="XP_009021935.1">
    <property type="nucleotide sequence ID" value="XM_009023687.1"/>
</dbReference>
<feature type="coiled-coil region" evidence="9">
    <location>
        <begin position="973"/>
        <end position="1007"/>
    </location>
</feature>
<dbReference type="GO" id="GO:0051015">
    <property type="term" value="F:actin filament binding"/>
    <property type="evidence" value="ECO:0000318"/>
    <property type="project" value="GO_Central"/>
</dbReference>
<dbReference type="FunFam" id="1.20.58.60:FF:000083">
    <property type="entry name" value="Spectrin beta chain"/>
    <property type="match status" value="1"/>
</dbReference>
<evidence type="ECO:0000256" key="8">
    <source>
        <dbReference type="PIRNR" id="PIRNR002297"/>
    </source>
</evidence>
<feature type="coiled-coil region" evidence="9">
    <location>
        <begin position="2034"/>
        <end position="2061"/>
    </location>
</feature>
<dbReference type="GO" id="GO:0030054">
    <property type="term" value="C:cell junction"/>
    <property type="evidence" value="ECO:0000318"/>
    <property type="project" value="GO_Central"/>
</dbReference>
<dbReference type="InterPro" id="IPR041681">
    <property type="entry name" value="PH_9"/>
</dbReference>
<dbReference type="CDD" id="cd00176">
    <property type="entry name" value="SPEC"/>
    <property type="match status" value="9"/>
</dbReference>
<dbReference type="PROSITE" id="PS50003">
    <property type="entry name" value="PH_DOMAIN"/>
    <property type="match status" value="1"/>
</dbReference>
<feature type="domain" description="Calponin-homology (CH)" evidence="12">
    <location>
        <begin position="152"/>
        <end position="257"/>
    </location>
</feature>
<dbReference type="InterPro" id="IPR001849">
    <property type="entry name" value="PH_domain"/>
</dbReference>
<dbReference type="FunFam" id="1.20.58.60:FF:000106">
    <property type="entry name" value="Spectrin beta chain"/>
    <property type="match status" value="1"/>
</dbReference>
<dbReference type="OMA" id="CDPAIIV"/>
<dbReference type="Gene3D" id="2.30.29.30">
    <property type="entry name" value="Pleckstrin-homology domain (PH domain)/Phosphotyrosine-binding domain (PTB)"/>
    <property type="match status" value="1"/>
</dbReference>
<dbReference type="SUPFAM" id="SSF50729">
    <property type="entry name" value="PH domain-like"/>
    <property type="match status" value="1"/>
</dbReference>
<dbReference type="FunFam" id="1.20.58.60:FF:000028">
    <property type="entry name" value="Spectrin beta chain"/>
    <property type="match status" value="1"/>
</dbReference>
<dbReference type="EnsemblMetazoa" id="HelroT101195">
    <property type="protein sequence ID" value="HelroP101195"/>
    <property type="gene ID" value="HelroG101195"/>
</dbReference>
<dbReference type="EMBL" id="KB097026">
    <property type="protein sequence ID" value="ESN99908.1"/>
    <property type="molecule type" value="Genomic_DNA"/>
</dbReference>
<dbReference type="CTD" id="20194487"/>
<keyword evidence="15" id="KW-1185">Reference proteome</keyword>
<evidence type="ECO:0000256" key="9">
    <source>
        <dbReference type="SAM" id="Coils"/>
    </source>
</evidence>
<dbReference type="Proteomes" id="UP000015101">
    <property type="component" value="Unassembled WGS sequence"/>
</dbReference>
<dbReference type="CDD" id="cd10571">
    <property type="entry name" value="PH_beta_spectrin"/>
    <property type="match status" value="1"/>
</dbReference>
<dbReference type="PROSITE" id="PS00020">
    <property type="entry name" value="ACTININ_2"/>
    <property type="match status" value="1"/>
</dbReference>
<dbReference type="FunFam" id="1.20.58.60:FF:000011">
    <property type="entry name" value="Spectrin beta chain"/>
    <property type="match status" value="1"/>
</dbReference>
<dbReference type="FunFam" id="1.20.58.60:FF:000059">
    <property type="entry name" value="Spectrin beta chain"/>
    <property type="match status" value="1"/>
</dbReference>
<dbReference type="InParanoid" id="T1ED35"/>
<feature type="region of interest" description="Disordered" evidence="10">
    <location>
        <begin position="2103"/>
        <end position="2134"/>
    </location>
</feature>
<keyword evidence="9" id="KW-0175">Coiled coil</keyword>
<keyword evidence="5" id="KW-0677">Repeat</keyword>
<evidence type="ECO:0000256" key="7">
    <source>
        <dbReference type="ARBA" id="ARBA00023212"/>
    </source>
</evidence>
<dbReference type="InterPro" id="IPR016343">
    <property type="entry name" value="Spectrin_bsu"/>
</dbReference>
<dbReference type="InterPro" id="IPR002017">
    <property type="entry name" value="Spectrin_repeat"/>
</dbReference>
<dbReference type="InterPro" id="IPR001605">
    <property type="entry name" value="PH_dom-spectrin-type"/>
</dbReference>
<dbReference type="InterPro" id="IPR001589">
    <property type="entry name" value="Actinin_actin-bd_CS"/>
</dbReference>
<dbReference type="GO" id="GO:0051693">
    <property type="term" value="P:actin filament capping"/>
    <property type="evidence" value="ECO:0007669"/>
    <property type="project" value="UniProtKB-UniRule"/>
</dbReference>
<proteinExistence type="inferred from homology"/>
<dbReference type="SMART" id="SM00033">
    <property type="entry name" value="CH"/>
    <property type="match status" value="2"/>
</dbReference>
<keyword evidence="4 8" id="KW-0963">Cytoplasm</keyword>
<dbReference type="STRING" id="6412.T1ED35"/>
<comment type="similarity">
    <text evidence="2 8">Belongs to the spectrin family.</text>
</comment>
<feature type="compositionally biased region" description="Low complexity" evidence="10">
    <location>
        <begin position="2257"/>
        <end position="2285"/>
    </location>
</feature>
<evidence type="ECO:0000256" key="6">
    <source>
        <dbReference type="ARBA" id="ARBA00023203"/>
    </source>
</evidence>
<dbReference type="SUPFAM" id="SSF46966">
    <property type="entry name" value="Spectrin repeat"/>
    <property type="match status" value="12"/>
</dbReference>
<dbReference type="Gene3D" id="1.10.418.10">
    <property type="entry name" value="Calponin-like domain"/>
    <property type="match status" value="2"/>
</dbReference>
<dbReference type="SUPFAM" id="SSF47576">
    <property type="entry name" value="Calponin-homology domain, CH-domain"/>
    <property type="match status" value="1"/>
</dbReference>
<evidence type="ECO:0000256" key="1">
    <source>
        <dbReference type="ARBA" id="ARBA00004245"/>
    </source>
</evidence>
<evidence type="ECO:0000259" key="12">
    <source>
        <dbReference type="PROSITE" id="PS50021"/>
    </source>
</evidence>
<dbReference type="GO" id="GO:0016192">
    <property type="term" value="P:vesicle-mediated transport"/>
    <property type="evidence" value="ECO:0007669"/>
    <property type="project" value="UniProtKB-ARBA"/>
</dbReference>
<dbReference type="FunFam" id="1.20.58.60:FF:000214">
    <property type="entry name" value="Spectrin beta chain"/>
    <property type="match status" value="1"/>
</dbReference>
<reference evidence="14" key="3">
    <citation type="submission" date="2015-06" db="UniProtKB">
        <authorList>
            <consortium name="EnsemblMetazoa"/>
        </authorList>
    </citation>
    <scope>IDENTIFICATION</scope>
</reference>
<dbReference type="PROSITE" id="PS50021">
    <property type="entry name" value="CH"/>
    <property type="match status" value="2"/>
</dbReference>
<dbReference type="eggNOG" id="KOG0517">
    <property type="taxonomic scope" value="Eukaryota"/>
</dbReference>
<accession>T1ED35</accession>
<dbReference type="InterPro" id="IPR018159">
    <property type="entry name" value="Spectrin/alpha-actinin"/>
</dbReference>
<feature type="domain" description="Calponin-homology (CH)" evidence="12">
    <location>
        <begin position="33"/>
        <end position="137"/>
    </location>
</feature>
<evidence type="ECO:0000313" key="15">
    <source>
        <dbReference type="Proteomes" id="UP000015101"/>
    </source>
</evidence>
<name>T1ED35_HELRO</name>
<evidence type="ECO:0000256" key="4">
    <source>
        <dbReference type="ARBA" id="ARBA00022490"/>
    </source>
</evidence>
<dbReference type="GO" id="GO:0005543">
    <property type="term" value="F:phospholipid binding"/>
    <property type="evidence" value="ECO:0007669"/>
    <property type="project" value="InterPro"/>
</dbReference>
<dbReference type="Gene3D" id="1.20.58.60">
    <property type="match status" value="12"/>
</dbReference>
<protein>
    <recommendedName>
        <fullName evidence="8">Spectrin beta chain</fullName>
    </recommendedName>
</protein>
<dbReference type="PANTHER" id="PTHR11915">
    <property type="entry name" value="SPECTRIN/FILAMIN RELATED CYTOSKELETAL PROTEIN"/>
    <property type="match status" value="1"/>
</dbReference>
<dbReference type="KEGG" id="hro:HELRODRAFT_101195"/>
<dbReference type="PIRSF" id="PIRSF002297">
    <property type="entry name" value="Spectrin_beta_subunit"/>
    <property type="match status" value="1"/>
</dbReference>
<comment type="subcellular location">
    <subcellularLocation>
        <location evidence="1">Cytoplasm</location>
        <location evidence="1">Cytoskeleton</location>
    </subcellularLocation>
</comment>
<dbReference type="FunCoup" id="T1ED35">
    <property type="interactions" value="245"/>
</dbReference>
<dbReference type="SMART" id="SM00150">
    <property type="entry name" value="SPEC"/>
    <property type="match status" value="16"/>
</dbReference>
<dbReference type="FunFam" id="1.20.58.60:FF:000018">
    <property type="entry name" value="Spectrin beta chain"/>
    <property type="match status" value="1"/>
</dbReference>
<sequence length="2300" mass="266563">MNEDDEFIEDDETNSAKLFERSRIRALADERESVQKKTFLKWVNSHLARVGCKIQDLYVDLRDGKMLIRLLEVLSGERLPNPTKGKMRIHCLENVDKSLMFLNEQRVHLENVGAHDIVDGSPRLTLGLIWTIILRFQIQDITIEQVDSSEIKSAKDALLLWCQMKTAGYPNVNVRNFTTSWKDGLAFNALIHKHRPDLIEYNKLTKVNNVANLNNAFNVAEEKLNLTRLLDAEDVNVDFPDEKSIITYVVTYYHYFSKMKADSVQGRRVGKVVNLCLENDQMIADYENLTSDLLTWIKQTIEELNDRNFANSLTGVQQQLSTFNTYRNVGKPPKFIEKGNLEVLLFTIQSKMRANNQKPYMPTEGRMIADINRAWELLEKAEHGRELALREELIRQEKLEQLAARFDRKAGMRETWLSENQRLVAQDNFGFDLAAVEAATKKHEAIVTDINAYEERVQAVVSVAQELETENYHDSERINARKDNVLRLWEYLLELLRARRQRLELSLQLQKIFEEMICVLEWMDEIKLRLSSEDYGKHLMGVEDLLQKQSLLEADINIVGDRVKNINTQAQRFVDEDFPEAGYRPCDPQVVVDRQRHLIAAYEELLQLAAARRARLGESRTLWQFYWDMADTEGWIREKEQLMSSPDWGHDLTSILLLVKKHKATEDELNARRNHLQDELQVGKDLITAGNFGSVKIQETIDDIEKQWSNMKELSDFRKKRLAETVDFFQFFADADDVDTWMLDTLRLVSSEDVGHDEASVQSLVKKHKDITDELQNYQNVIKSLHEQAANLSEQDRESPEVTSRLASIDRRYQELLELANIRKQRLLDALALYKLYNESNNVEQWITEKEKLLHTMVASEDIEEVEIQKARYNTFDQEMKTTLDKVGLVNQLSSQLIDNEHPNSVEVASKEKMLNEKWMALKKIADDKKDALQLAHDVNTFHIESAETMTWIRDKAKLIESTDELGNDLGSIITLQRRLSGLERDLAAIDAKVASLQEEADKLSALKPEEAPAIQEKMDQITNLWQDLRLMLKERDEKLGEASDLQKFLQNLDHFQQWLTKTQMSIASESIPNDVAEAEDLLQQHAQIKTEIDAYAPEYDQMKDYGSKVVEGQQDVQYMFLRERLKGLDDGWHDLKKMWENKQNLLIQNLNLQMFLRDCKQAEILLGEQENFLNKETLPLTSESCDNQIRQVEAFIKTLDANDEKINIVQNFASRLVDSNHFAADKIRKKTESLKGRRDANRQKADEKLDKLKDFRDLQKFMQDCDELTDWLGEKSIAAQDDTYRDAKSIHSKYMRHQAFELEIKSNKDQLEKLLKDGQKLIAEKPELAKEVQPKLEELSLQFNELQDTVSTKGQKLFDANRPQLYEQSCDDIDGWITEIESQIVTEDVGHDLTTVNLLVQKQNILESQLKLKEEQVKALETQAPYLSDIDPSKSEELAQKKARVEDRFRKMLQPLMERREKLNRVKRVHQFLRDVEDEKLWISERLARARSTNYGNSLLSVQMLQSKNKSLRNEIDSHEPSIIAVVDSGLCLIEEGHPQKEEFQQLIADLNKRWEELIEAIEQRKYRLALSEQAQQYFFDAAECEAWMGEQELFMISEDRAKDENGAMNMIKKHANVEKTVEDYADTIRQLSERSRYLIDNKHPDSDAIAVKQAQVDKLYASLKDLAGDRKVKLDEVLKLYLLNRDIEDIEQWIAEREVVAGSHELGQDFEHVTMLRDKFKEFARDTETVGQERVLVVNGTCDALIHAGHTDAATIAEWKDGINESWTDLLELMDTRTQMLQASWELFKFFNDCKETLDRIHEKELLILDDVGRDPQSTAALQRRHATFEHELVALCYQVQQVQEEAAQLIVAYSGEKARDIQQHEMDVVNAWRNLQLKADLRKSALGDSNDLYRFFGMARDLTNWMNDMMRQAQSQDKPRDVSGVELLMSNHQSLKAEIDARDENFAICVNLGKDLLARKHHRSPEVREKLLQLATQRGDMMDQWKDKWEYLQLILEVYQFARDATVADSWLAAHEPYVTSQEFGETLDAVEALLKKHESFEKAAATQEERFQALERLTMFEMREVQKRKRDEYMREHPDATLPPLPASFKEVYIREFLPPEEPSKPPTPEPVSPVKEPQSPVEVQQPEVPQAEAQKVVIEQVTHENLLSRKHLWENATKKATNRSWEKMFVALANKSLSFYKDQKHAKSDPKTYFHHELPLELEGSVASPATDYNKRPNVFNLKFTSGAEYLFQCRDEEEMNVWIEKINIASGAHSSSSHPSRSQTLPATSAADPKSSSAADEPKKRKMFTLSKKK</sequence>
<evidence type="ECO:0000256" key="5">
    <source>
        <dbReference type="ARBA" id="ARBA00022737"/>
    </source>
</evidence>
<feature type="region of interest" description="Disordered" evidence="10">
    <location>
        <begin position="2257"/>
        <end position="2300"/>
    </location>
</feature>
<dbReference type="CDD" id="cd21246">
    <property type="entry name" value="CH_SPTB-like_rpt1"/>
    <property type="match status" value="1"/>
</dbReference>
<dbReference type="GO" id="GO:0005200">
    <property type="term" value="F:structural constituent of cytoskeleton"/>
    <property type="evidence" value="ECO:0007669"/>
    <property type="project" value="UniProtKB-UniRule"/>
</dbReference>
<dbReference type="InterPro" id="IPR011993">
    <property type="entry name" value="PH-like_dom_sf"/>
</dbReference>
<dbReference type="GO" id="GO:0005886">
    <property type="term" value="C:plasma membrane"/>
    <property type="evidence" value="ECO:0000318"/>
    <property type="project" value="GO_Central"/>
</dbReference>
<keyword evidence="7 8" id="KW-0206">Cytoskeleton</keyword>